<protein>
    <submittedName>
        <fullName evidence="1">Uncharacterized protein</fullName>
    </submittedName>
</protein>
<accession>F4R791</accession>
<evidence type="ECO:0000313" key="2">
    <source>
        <dbReference type="Proteomes" id="UP000001072"/>
    </source>
</evidence>
<dbReference type="EMBL" id="GL883092">
    <property type="protein sequence ID" value="EGG11560.1"/>
    <property type="molecule type" value="Genomic_DNA"/>
</dbReference>
<dbReference type="RefSeq" id="XP_007405195.1">
    <property type="nucleotide sequence ID" value="XM_007405133.1"/>
</dbReference>
<evidence type="ECO:0000313" key="1">
    <source>
        <dbReference type="EMBL" id="EGG11560.1"/>
    </source>
</evidence>
<name>F4R791_MELLP</name>
<sequence length="115" mass="13300">MSYRDITPLPMDEKLFDGHAMGVSRQYTYINCILSVSLYTAKFNVKPKDMAKLVVEFVEESNGKPRPAFQMGTIEYLDRGLKYDFTIMIPYHESPELGYYRVFVPESESSIKIVI</sequence>
<gene>
    <name evidence="1" type="ORF">MELLADRAFT_59774</name>
</gene>
<organism evidence="2">
    <name type="scientific">Melampsora larici-populina (strain 98AG31 / pathotype 3-4-7)</name>
    <name type="common">Poplar leaf rust fungus</name>
    <dbReference type="NCBI Taxonomy" id="747676"/>
    <lineage>
        <taxon>Eukaryota</taxon>
        <taxon>Fungi</taxon>
        <taxon>Dikarya</taxon>
        <taxon>Basidiomycota</taxon>
        <taxon>Pucciniomycotina</taxon>
        <taxon>Pucciniomycetes</taxon>
        <taxon>Pucciniales</taxon>
        <taxon>Melampsoraceae</taxon>
        <taxon>Melampsora</taxon>
    </lineage>
</organism>
<dbReference type="InParanoid" id="F4R791"/>
<reference evidence="2" key="1">
    <citation type="journal article" date="2011" name="Proc. Natl. Acad. Sci. U.S.A.">
        <title>Obligate biotrophy features unraveled by the genomic analysis of rust fungi.</title>
        <authorList>
            <person name="Duplessis S."/>
            <person name="Cuomo C.A."/>
            <person name="Lin Y.-C."/>
            <person name="Aerts A."/>
            <person name="Tisserant E."/>
            <person name="Veneault-Fourrey C."/>
            <person name="Joly D.L."/>
            <person name="Hacquard S."/>
            <person name="Amselem J."/>
            <person name="Cantarel B.L."/>
            <person name="Chiu R."/>
            <person name="Coutinho P.M."/>
            <person name="Feau N."/>
            <person name="Field M."/>
            <person name="Frey P."/>
            <person name="Gelhaye E."/>
            <person name="Goldberg J."/>
            <person name="Grabherr M.G."/>
            <person name="Kodira C.D."/>
            <person name="Kohler A."/>
            <person name="Kuees U."/>
            <person name="Lindquist E.A."/>
            <person name="Lucas S.M."/>
            <person name="Mago R."/>
            <person name="Mauceli E."/>
            <person name="Morin E."/>
            <person name="Murat C."/>
            <person name="Pangilinan J.L."/>
            <person name="Park R."/>
            <person name="Pearson M."/>
            <person name="Quesneville H."/>
            <person name="Rouhier N."/>
            <person name="Sakthikumar S."/>
            <person name="Salamov A.A."/>
            <person name="Schmutz J."/>
            <person name="Selles B."/>
            <person name="Shapiro H."/>
            <person name="Tanguay P."/>
            <person name="Tuskan G.A."/>
            <person name="Henrissat B."/>
            <person name="Van de Peer Y."/>
            <person name="Rouze P."/>
            <person name="Ellis J.G."/>
            <person name="Dodds P.N."/>
            <person name="Schein J.E."/>
            <person name="Zhong S."/>
            <person name="Hamelin R.C."/>
            <person name="Grigoriev I.V."/>
            <person name="Szabo L.J."/>
            <person name="Martin F."/>
        </authorList>
    </citation>
    <scope>NUCLEOTIDE SEQUENCE [LARGE SCALE GENOMIC DNA]</scope>
    <source>
        <strain evidence="2">98AG31 / pathotype 3-4-7</strain>
    </source>
</reference>
<proteinExistence type="predicted"/>
<dbReference type="Proteomes" id="UP000001072">
    <property type="component" value="Unassembled WGS sequence"/>
</dbReference>
<dbReference type="GeneID" id="18929420"/>
<dbReference type="KEGG" id="mlr:MELLADRAFT_59774"/>
<dbReference type="HOGENOM" id="CLU_2109557_0_0_1"/>
<dbReference type="VEuPathDB" id="FungiDB:MELLADRAFT_59774"/>
<keyword evidence="2" id="KW-1185">Reference proteome</keyword>
<dbReference type="AlphaFoldDB" id="F4R791"/>